<feature type="transmembrane region" description="Helical" evidence="1">
    <location>
        <begin position="202"/>
        <end position="218"/>
    </location>
</feature>
<feature type="transmembrane region" description="Helical" evidence="1">
    <location>
        <begin position="118"/>
        <end position="137"/>
    </location>
</feature>
<dbReference type="InParanoid" id="A2E3F6"/>
<sequence length="321" mass="37667">MTTPPENFDYYFSNGISDSIWNRCLLGNDFIYKFGFFFTPIFGWSEPYPMAILSLVLLIILPTIFRIGQFQKASRLYSISRLSILSIFHQISYAYTLIKPMATVIGCNSPCYLYSTQFKLEYSLPSMLVSSAAFFLYTVTKLSGLSMKFLIPVWFISLSVLGLFAIAAGFTSVFQFIFTVCFTYIVHMWHQYLPFRYIHYENLVLFIFCLVVFIYYGIKYGLRLVIFQLMFSIFLPIIDEVILIRHHLTRGDFSMIERPLDINFKNDSLNVETIRLLNSEEEEVFYRNIREDMLTSVFCFFIFLIPMFIRSSYMPDNFFGG</sequence>
<reference evidence="2" key="1">
    <citation type="submission" date="2006-10" db="EMBL/GenBank/DDBJ databases">
        <authorList>
            <person name="Amadeo P."/>
            <person name="Zhao Q."/>
            <person name="Wortman J."/>
            <person name="Fraser-Liggett C."/>
            <person name="Carlton J."/>
        </authorList>
    </citation>
    <scope>NUCLEOTIDE SEQUENCE</scope>
    <source>
        <strain evidence="2">G3</strain>
    </source>
</reference>
<dbReference type="VEuPathDB" id="TrichDB:TVAG_222010"/>
<dbReference type="VEuPathDB" id="TrichDB:TVAGG3_0969620"/>
<dbReference type="Proteomes" id="UP000001542">
    <property type="component" value="Unassembled WGS sequence"/>
</dbReference>
<organism evidence="2 3">
    <name type="scientific">Trichomonas vaginalis (strain ATCC PRA-98 / G3)</name>
    <dbReference type="NCBI Taxonomy" id="412133"/>
    <lineage>
        <taxon>Eukaryota</taxon>
        <taxon>Metamonada</taxon>
        <taxon>Parabasalia</taxon>
        <taxon>Trichomonadida</taxon>
        <taxon>Trichomonadidae</taxon>
        <taxon>Trichomonas</taxon>
    </lineage>
</organism>
<keyword evidence="1" id="KW-0472">Membrane</keyword>
<dbReference type="RefSeq" id="XP_001325070.1">
    <property type="nucleotide sequence ID" value="XM_001325035.1"/>
</dbReference>
<keyword evidence="1" id="KW-1133">Transmembrane helix</keyword>
<dbReference type="EMBL" id="DS113295">
    <property type="protein sequence ID" value="EAY12847.1"/>
    <property type="molecule type" value="Genomic_DNA"/>
</dbReference>
<feature type="transmembrane region" description="Helical" evidence="1">
    <location>
        <begin position="149"/>
        <end position="167"/>
    </location>
</feature>
<feature type="transmembrane region" description="Helical" evidence="1">
    <location>
        <begin position="48"/>
        <end position="67"/>
    </location>
</feature>
<protein>
    <submittedName>
        <fullName evidence="2">Uncharacterized protein</fullName>
    </submittedName>
</protein>
<reference evidence="2" key="2">
    <citation type="journal article" date="2007" name="Science">
        <title>Draft genome sequence of the sexually transmitted pathogen Trichomonas vaginalis.</title>
        <authorList>
            <person name="Carlton J.M."/>
            <person name="Hirt R.P."/>
            <person name="Silva J.C."/>
            <person name="Delcher A.L."/>
            <person name="Schatz M."/>
            <person name="Zhao Q."/>
            <person name="Wortman J.R."/>
            <person name="Bidwell S.L."/>
            <person name="Alsmark U.C.M."/>
            <person name="Besteiro S."/>
            <person name="Sicheritz-Ponten T."/>
            <person name="Noel C.J."/>
            <person name="Dacks J.B."/>
            <person name="Foster P.G."/>
            <person name="Simillion C."/>
            <person name="Van de Peer Y."/>
            <person name="Miranda-Saavedra D."/>
            <person name="Barton G.J."/>
            <person name="Westrop G.D."/>
            <person name="Mueller S."/>
            <person name="Dessi D."/>
            <person name="Fiori P.L."/>
            <person name="Ren Q."/>
            <person name="Paulsen I."/>
            <person name="Zhang H."/>
            <person name="Bastida-Corcuera F.D."/>
            <person name="Simoes-Barbosa A."/>
            <person name="Brown M.T."/>
            <person name="Hayes R.D."/>
            <person name="Mukherjee M."/>
            <person name="Okumura C.Y."/>
            <person name="Schneider R."/>
            <person name="Smith A.J."/>
            <person name="Vanacova S."/>
            <person name="Villalvazo M."/>
            <person name="Haas B.J."/>
            <person name="Pertea M."/>
            <person name="Feldblyum T.V."/>
            <person name="Utterback T.R."/>
            <person name="Shu C.L."/>
            <person name="Osoegawa K."/>
            <person name="de Jong P.J."/>
            <person name="Hrdy I."/>
            <person name="Horvathova L."/>
            <person name="Zubacova Z."/>
            <person name="Dolezal P."/>
            <person name="Malik S.B."/>
            <person name="Logsdon J.M. Jr."/>
            <person name="Henze K."/>
            <person name="Gupta A."/>
            <person name="Wang C.C."/>
            <person name="Dunne R.L."/>
            <person name="Upcroft J.A."/>
            <person name="Upcroft P."/>
            <person name="White O."/>
            <person name="Salzberg S.L."/>
            <person name="Tang P."/>
            <person name="Chiu C.-H."/>
            <person name="Lee Y.-S."/>
            <person name="Embley T.M."/>
            <person name="Coombs G.H."/>
            <person name="Mottram J.C."/>
            <person name="Tachezy J."/>
            <person name="Fraser-Liggett C.M."/>
            <person name="Johnson P.J."/>
        </authorList>
    </citation>
    <scope>NUCLEOTIDE SEQUENCE [LARGE SCALE GENOMIC DNA]</scope>
    <source>
        <strain evidence="2">G3</strain>
    </source>
</reference>
<dbReference type="OrthoDB" id="10567171at2759"/>
<keyword evidence="1" id="KW-0812">Transmembrane</keyword>
<feature type="transmembrane region" description="Helical" evidence="1">
    <location>
        <begin position="79"/>
        <end position="98"/>
    </location>
</feature>
<name>A2E3F6_TRIV3</name>
<evidence type="ECO:0000256" key="1">
    <source>
        <dbReference type="SAM" id="Phobius"/>
    </source>
</evidence>
<keyword evidence="3" id="KW-1185">Reference proteome</keyword>
<proteinExistence type="predicted"/>
<feature type="transmembrane region" description="Helical" evidence="1">
    <location>
        <begin position="293"/>
        <end position="313"/>
    </location>
</feature>
<dbReference type="KEGG" id="tva:4770815"/>
<accession>A2E3F6</accession>
<gene>
    <name evidence="2" type="ORF">TVAG_222010</name>
</gene>
<evidence type="ECO:0000313" key="2">
    <source>
        <dbReference type="EMBL" id="EAY12847.1"/>
    </source>
</evidence>
<dbReference type="AlphaFoldDB" id="A2E3F6"/>
<evidence type="ECO:0000313" key="3">
    <source>
        <dbReference type="Proteomes" id="UP000001542"/>
    </source>
</evidence>